<protein>
    <submittedName>
        <fullName evidence="1">Uncharacterized protein</fullName>
    </submittedName>
</protein>
<organism evidence="1 2">
    <name type="scientific">Cryptosporangium japonicum</name>
    <dbReference type="NCBI Taxonomy" id="80872"/>
    <lineage>
        <taxon>Bacteria</taxon>
        <taxon>Bacillati</taxon>
        <taxon>Actinomycetota</taxon>
        <taxon>Actinomycetes</taxon>
        <taxon>Cryptosporangiales</taxon>
        <taxon>Cryptosporangiaceae</taxon>
        <taxon>Cryptosporangium</taxon>
    </lineage>
</organism>
<keyword evidence="2" id="KW-1185">Reference proteome</keyword>
<name>A0ABN0UEX4_9ACTN</name>
<dbReference type="Proteomes" id="UP001500967">
    <property type="component" value="Unassembled WGS sequence"/>
</dbReference>
<sequence length="99" mass="10721">MAEREPPPDSDVRRPFRMVVDVLATEAQVIELQALLGETVCGASHEHPGPCRIAWTMSYSGDDPDGSYGLDAEEAAFVREQLAPVPVWPTADVDNSLGL</sequence>
<dbReference type="EMBL" id="BAAAGX010000014">
    <property type="protein sequence ID" value="GAA0248317.1"/>
    <property type="molecule type" value="Genomic_DNA"/>
</dbReference>
<proteinExistence type="predicted"/>
<reference evidence="1 2" key="1">
    <citation type="journal article" date="2019" name="Int. J. Syst. Evol. Microbiol.">
        <title>The Global Catalogue of Microorganisms (GCM) 10K type strain sequencing project: providing services to taxonomists for standard genome sequencing and annotation.</title>
        <authorList>
            <consortium name="The Broad Institute Genomics Platform"/>
            <consortium name="The Broad Institute Genome Sequencing Center for Infectious Disease"/>
            <person name="Wu L."/>
            <person name="Ma J."/>
        </authorList>
    </citation>
    <scope>NUCLEOTIDE SEQUENCE [LARGE SCALE GENOMIC DNA]</scope>
    <source>
        <strain evidence="1 2">JCM 10425</strain>
    </source>
</reference>
<evidence type="ECO:0000313" key="1">
    <source>
        <dbReference type="EMBL" id="GAA0248317.1"/>
    </source>
</evidence>
<accession>A0ABN0UEX4</accession>
<dbReference type="RefSeq" id="WP_344650072.1">
    <property type="nucleotide sequence ID" value="NZ_BAAAGX010000014.1"/>
</dbReference>
<gene>
    <name evidence="1" type="ORF">GCM10009539_37020</name>
</gene>
<comment type="caution">
    <text evidence="1">The sequence shown here is derived from an EMBL/GenBank/DDBJ whole genome shotgun (WGS) entry which is preliminary data.</text>
</comment>
<evidence type="ECO:0000313" key="2">
    <source>
        <dbReference type="Proteomes" id="UP001500967"/>
    </source>
</evidence>